<comment type="caution">
    <text evidence="1">The sequence shown here is derived from an EMBL/GenBank/DDBJ whole genome shotgun (WGS) entry which is preliminary data.</text>
</comment>
<sequence>MQALPTFKTLIRQVVIPDKLHLKITCFGDSAGVCIASGSKQKLKQQLRLETMFDEAFRKSKKMIRILGVPSNAVEVFASFMYSNSGYGYGFPHAGASARSRPPLELLAKHLSEDSLLEKRQSFASAEINTLTKHVRHSSILKKNSLHIEHNFKLI</sequence>
<dbReference type="AlphaFoldDB" id="A0A6L2NNR8"/>
<dbReference type="EMBL" id="BKCJ010009657">
    <property type="protein sequence ID" value="GEU88021.1"/>
    <property type="molecule type" value="Genomic_DNA"/>
</dbReference>
<protein>
    <submittedName>
        <fullName evidence="1">Uncharacterized protein</fullName>
    </submittedName>
</protein>
<gene>
    <name evidence="1" type="ORF">Tci_059999</name>
</gene>
<reference evidence="1" key="1">
    <citation type="journal article" date="2019" name="Sci. Rep.">
        <title>Draft genome of Tanacetum cinerariifolium, the natural source of mosquito coil.</title>
        <authorList>
            <person name="Yamashiro T."/>
            <person name="Shiraishi A."/>
            <person name="Satake H."/>
            <person name="Nakayama K."/>
        </authorList>
    </citation>
    <scope>NUCLEOTIDE SEQUENCE</scope>
</reference>
<name>A0A6L2NNR8_TANCI</name>
<proteinExistence type="predicted"/>
<evidence type="ECO:0000313" key="1">
    <source>
        <dbReference type="EMBL" id="GEU88021.1"/>
    </source>
</evidence>
<organism evidence="1">
    <name type="scientific">Tanacetum cinerariifolium</name>
    <name type="common">Dalmatian daisy</name>
    <name type="synonym">Chrysanthemum cinerariifolium</name>
    <dbReference type="NCBI Taxonomy" id="118510"/>
    <lineage>
        <taxon>Eukaryota</taxon>
        <taxon>Viridiplantae</taxon>
        <taxon>Streptophyta</taxon>
        <taxon>Embryophyta</taxon>
        <taxon>Tracheophyta</taxon>
        <taxon>Spermatophyta</taxon>
        <taxon>Magnoliopsida</taxon>
        <taxon>eudicotyledons</taxon>
        <taxon>Gunneridae</taxon>
        <taxon>Pentapetalae</taxon>
        <taxon>asterids</taxon>
        <taxon>campanulids</taxon>
        <taxon>Asterales</taxon>
        <taxon>Asteraceae</taxon>
        <taxon>Asteroideae</taxon>
        <taxon>Anthemideae</taxon>
        <taxon>Anthemidinae</taxon>
        <taxon>Tanacetum</taxon>
    </lineage>
</organism>
<accession>A0A6L2NNR8</accession>